<reference evidence="1" key="1">
    <citation type="journal article" date="2012" name="Proc. Natl. Acad. Sci. U.S.A.">
        <title>Antigenic diversity is generated by distinct evolutionary mechanisms in African trypanosome species.</title>
        <authorList>
            <person name="Jackson A.P."/>
            <person name="Berry A."/>
            <person name="Aslett M."/>
            <person name="Allison H.C."/>
            <person name="Burton P."/>
            <person name="Vavrova-Anderson J."/>
            <person name="Brown R."/>
            <person name="Browne H."/>
            <person name="Corton N."/>
            <person name="Hauser H."/>
            <person name="Gamble J."/>
            <person name="Gilderthorp R."/>
            <person name="Marcello L."/>
            <person name="McQuillan J."/>
            <person name="Otto T.D."/>
            <person name="Quail M.A."/>
            <person name="Sanders M.J."/>
            <person name="van Tonder A."/>
            <person name="Ginger M.L."/>
            <person name="Field M.C."/>
            <person name="Barry J.D."/>
            <person name="Hertz-Fowler C."/>
            <person name="Berriman M."/>
        </authorList>
    </citation>
    <scope>NUCLEOTIDE SEQUENCE</scope>
    <source>
        <strain evidence="1">Y486</strain>
    </source>
</reference>
<evidence type="ECO:0000313" key="1">
    <source>
        <dbReference type="EMBL" id="CCC49507.1"/>
    </source>
</evidence>
<accession>G0U0A9</accession>
<sequence>MFRRATLFRLRADFISTLMQRGQLADMMLFQHFSSIFTSVPGKAVAGATRENEKSKGDSTAPESLKGEFLEKCEMVRTRAAQTPNVTAWFTNDNTAREWTALSHSRESVRATPAEGSDGGRMLLNGSLVVIGGEAQRPPNVKLIASKKDNDTEPLLLLLPFTSREGSVRVNALTNGLLRVELDSAEAFVVASGRSAVDEFTAEQNVLFAAACSGMICRLQEICALHATHASQYDALLIRNQAVQKSLSQMACSQYAVEALQSFVVGCVGNRDESPSLGEAKEAKAMAKDAKSDSRLPLVETIALYMHAKWALTCAVRQCREILCFLPRGMEQKAVPHRSRPDRLIDYTYAQQLLYDEQHILMGLAIGSGAQLEHHIVPLLAESNVTPNMGHSRGDKVSALARHVINSSSNRPRITAAHPYLRLSSDELERDVGDFIQLLGGRQREKTSDATFSLMATQYASEIFASVAVLYRATAALGREGGAPRDWLIAQALCEDSKLRRAQLLRNYKLASAVQRQRSTDPLRTTHPVELLNNVFI</sequence>
<gene>
    <name evidence="1" type="ORF">TVY486_0801150</name>
</gene>
<dbReference type="EMBL" id="HE573024">
    <property type="protein sequence ID" value="CCC49507.1"/>
    <property type="molecule type" value="Genomic_DNA"/>
</dbReference>
<organism evidence="1">
    <name type="scientific">Trypanosoma vivax (strain Y486)</name>
    <dbReference type="NCBI Taxonomy" id="1055687"/>
    <lineage>
        <taxon>Eukaryota</taxon>
        <taxon>Discoba</taxon>
        <taxon>Euglenozoa</taxon>
        <taxon>Kinetoplastea</taxon>
        <taxon>Metakinetoplastina</taxon>
        <taxon>Trypanosomatida</taxon>
        <taxon>Trypanosomatidae</taxon>
        <taxon>Trypanosoma</taxon>
        <taxon>Duttonella</taxon>
    </lineage>
</organism>
<proteinExistence type="predicted"/>
<dbReference type="VEuPathDB" id="TriTrypDB:TvY486_0801150"/>
<dbReference type="Gene3D" id="1.20.140.10">
    <property type="entry name" value="Butyryl-CoA Dehydrogenase, subunit A, domain 3"/>
    <property type="match status" value="1"/>
</dbReference>
<protein>
    <submittedName>
        <fullName evidence="1">Uncharacterized protein</fullName>
    </submittedName>
</protein>
<name>G0U0A9_TRYVY</name>
<dbReference type="AlphaFoldDB" id="G0U0A9"/>
<dbReference type="OMA" id="DEYGMAR"/>